<evidence type="ECO:0000313" key="1">
    <source>
        <dbReference type="EMBL" id="QHT19157.1"/>
    </source>
</evidence>
<dbReference type="AlphaFoldDB" id="A0A6C0DR79"/>
<proteinExistence type="predicted"/>
<accession>A0A6C0DR79</accession>
<dbReference type="GO" id="GO:0016757">
    <property type="term" value="F:glycosyltransferase activity"/>
    <property type="evidence" value="ECO:0007669"/>
    <property type="project" value="InterPro"/>
</dbReference>
<sequence length="259" mass="30966">MATNLIYTTIGYDIKWFNIVLIMLKSIEKYTIDKSVFDFLIICDECMYEFIINFIRDECQFSFNVKVHNSNKNSSTPMFASMNKLLIYDFEEISSYSKILFIDGDIYSTLSLDKMFNNELTDNILYVYKEKHDINEHKQIFWGLENYTDEDLEIFRQKSIYPFNCGIFLFNNTSEMKDDFTNIHNIILNHTGKFFYEQSFMNYYFNKKGSVCYDVITDENYIMFPNFSIKYSEKIIHFCDAGNRNKLDTMLGYIRQHSI</sequence>
<name>A0A6C0DR79_9ZZZZ</name>
<protein>
    <recommendedName>
        <fullName evidence="2">Nucleotide-diphospho-sugar transferase domain-containing protein</fullName>
    </recommendedName>
</protein>
<dbReference type="InterPro" id="IPR029044">
    <property type="entry name" value="Nucleotide-diphossugar_trans"/>
</dbReference>
<reference evidence="1" key="1">
    <citation type="journal article" date="2020" name="Nature">
        <title>Giant virus diversity and host interactions through global metagenomics.</title>
        <authorList>
            <person name="Schulz F."/>
            <person name="Roux S."/>
            <person name="Paez-Espino D."/>
            <person name="Jungbluth S."/>
            <person name="Walsh D.A."/>
            <person name="Denef V.J."/>
            <person name="McMahon K.D."/>
            <person name="Konstantinidis K.T."/>
            <person name="Eloe-Fadrosh E.A."/>
            <person name="Kyrpides N.C."/>
            <person name="Woyke T."/>
        </authorList>
    </citation>
    <scope>NUCLEOTIDE SEQUENCE</scope>
    <source>
        <strain evidence="1">GVMAG-M-3300023174-49</strain>
    </source>
</reference>
<evidence type="ECO:0008006" key="2">
    <source>
        <dbReference type="Google" id="ProtNLM"/>
    </source>
</evidence>
<organism evidence="1">
    <name type="scientific">viral metagenome</name>
    <dbReference type="NCBI Taxonomy" id="1070528"/>
    <lineage>
        <taxon>unclassified sequences</taxon>
        <taxon>metagenomes</taxon>
        <taxon>organismal metagenomes</taxon>
    </lineage>
</organism>
<dbReference type="InterPro" id="IPR002495">
    <property type="entry name" value="Glyco_trans_8"/>
</dbReference>
<dbReference type="SUPFAM" id="SSF53448">
    <property type="entry name" value="Nucleotide-diphospho-sugar transferases"/>
    <property type="match status" value="1"/>
</dbReference>
<dbReference type="Gene3D" id="3.90.550.10">
    <property type="entry name" value="Spore Coat Polysaccharide Biosynthesis Protein SpsA, Chain A"/>
    <property type="match status" value="1"/>
</dbReference>
<dbReference type="Pfam" id="PF01501">
    <property type="entry name" value="Glyco_transf_8"/>
    <property type="match status" value="1"/>
</dbReference>
<dbReference type="EMBL" id="MN739663">
    <property type="protein sequence ID" value="QHT19157.1"/>
    <property type="molecule type" value="Genomic_DNA"/>
</dbReference>